<sequence length="79" mass="8813">MIASLVDMFFGCWHKNYSFPITARKGQRRNGAAALTGTYVVCLDCGREFPYDWQEMRILDGEAKGERALAATAESYAGK</sequence>
<accession>A0A932ENN7</accession>
<name>A0A932ENN7_9BACT</name>
<organism evidence="1 2">
    <name type="scientific">Candidatus Korobacter versatilis</name>
    <dbReference type="NCBI Taxonomy" id="658062"/>
    <lineage>
        <taxon>Bacteria</taxon>
        <taxon>Pseudomonadati</taxon>
        <taxon>Acidobacteriota</taxon>
        <taxon>Terriglobia</taxon>
        <taxon>Terriglobales</taxon>
        <taxon>Candidatus Korobacteraceae</taxon>
        <taxon>Candidatus Korobacter</taxon>
    </lineage>
</organism>
<evidence type="ECO:0000313" key="2">
    <source>
        <dbReference type="Proteomes" id="UP000779809"/>
    </source>
</evidence>
<protein>
    <submittedName>
        <fullName evidence="1">Uncharacterized protein</fullName>
    </submittedName>
</protein>
<dbReference type="Proteomes" id="UP000779809">
    <property type="component" value="Unassembled WGS sequence"/>
</dbReference>
<reference evidence="1" key="1">
    <citation type="submission" date="2020-07" db="EMBL/GenBank/DDBJ databases">
        <title>Huge and variable diversity of episymbiotic CPR bacteria and DPANN archaea in groundwater ecosystems.</title>
        <authorList>
            <person name="He C.Y."/>
            <person name="Keren R."/>
            <person name="Whittaker M."/>
            <person name="Farag I.F."/>
            <person name="Doudna J."/>
            <person name="Cate J.H.D."/>
            <person name="Banfield J.F."/>
        </authorList>
    </citation>
    <scope>NUCLEOTIDE SEQUENCE</scope>
    <source>
        <strain evidence="1">NC_groundwater_580_Pr5_B-0.1um_64_19</strain>
    </source>
</reference>
<dbReference type="AlphaFoldDB" id="A0A932ENN7"/>
<gene>
    <name evidence="1" type="ORF">HYX28_01840</name>
</gene>
<comment type="caution">
    <text evidence="1">The sequence shown here is derived from an EMBL/GenBank/DDBJ whole genome shotgun (WGS) entry which is preliminary data.</text>
</comment>
<evidence type="ECO:0000313" key="1">
    <source>
        <dbReference type="EMBL" id="MBI2677504.1"/>
    </source>
</evidence>
<proteinExistence type="predicted"/>
<dbReference type="EMBL" id="JACPNR010000004">
    <property type="protein sequence ID" value="MBI2677504.1"/>
    <property type="molecule type" value="Genomic_DNA"/>
</dbReference>